<sequence>MATKERMINFVSEAQYEALVARYAAFVDAMGDPAQPVVRVNERLSPRHLQELQLVREISEELQKKKHDDMKKAAALNTGNTRKESRGK</sequence>
<protein>
    <submittedName>
        <fullName evidence="2">Uncharacterized protein</fullName>
    </submittedName>
</protein>
<evidence type="ECO:0000313" key="3">
    <source>
        <dbReference type="Proteomes" id="UP000053240"/>
    </source>
</evidence>
<dbReference type="InParanoid" id="A0A194QM38"/>
<gene>
    <name evidence="2" type="ORF">RR48_14467</name>
</gene>
<keyword evidence="3" id="KW-1185">Reference proteome</keyword>
<evidence type="ECO:0000256" key="1">
    <source>
        <dbReference type="SAM" id="MobiDB-lite"/>
    </source>
</evidence>
<name>A0A194QM38_PAPMA</name>
<feature type="compositionally biased region" description="Basic and acidic residues" evidence="1">
    <location>
        <begin position="63"/>
        <end position="72"/>
    </location>
</feature>
<proteinExistence type="predicted"/>
<dbReference type="AlphaFoldDB" id="A0A194QM38"/>
<reference evidence="2 3" key="1">
    <citation type="journal article" date="2015" name="Nat. Commun.">
        <title>Outbred genome sequencing and CRISPR/Cas9 gene editing in butterflies.</title>
        <authorList>
            <person name="Li X."/>
            <person name="Fan D."/>
            <person name="Zhang W."/>
            <person name="Liu G."/>
            <person name="Zhang L."/>
            <person name="Zhao L."/>
            <person name="Fang X."/>
            <person name="Chen L."/>
            <person name="Dong Y."/>
            <person name="Chen Y."/>
            <person name="Ding Y."/>
            <person name="Zhao R."/>
            <person name="Feng M."/>
            <person name="Zhu Y."/>
            <person name="Feng Y."/>
            <person name="Jiang X."/>
            <person name="Zhu D."/>
            <person name="Xiang H."/>
            <person name="Feng X."/>
            <person name="Li S."/>
            <person name="Wang J."/>
            <person name="Zhang G."/>
            <person name="Kronforst M.R."/>
            <person name="Wang W."/>
        </authorList>
    </citation>
    <scope>NUCLEOTIDE SEQUENCE [LARGE SCALE GENOMIC DNA]</scope>
    <source>
        <strain evidence="2">Ya'a_city_454_Pm</strain>
        <tissue evidence="2">Whole body</tissue>
    </source>
</reference>
<organism evidence="2 3">
    <name type="scientific">Papilio machaon</name>
    <name type="common">Old World swallowtail butterfly</name>
    <dbReference type="NCBI Taxonomy" id="76193"/>
    <lineage>
        <taxon>Eukaryota</taxon>
        <taxon>Metazoa</taxon>
        <taxon>Ecdysozoa</taxon>
        <taxon>Arthropoda</taxon>
        <taxon>Hexapoda</taxon>
        <taxon>Insecta</taxon>
        <taxon>Pterygota</taxon>
        <taxon>Neoptera</taxon>
        <taxon>Endopterygota</taxon>
        <taxon>Lepidoptera</taxon>
        <taxon>Glossata</taxon>
        <taxon>Ditrysia</taxon>
        <taxon>Papilionoidea</taxon>
        <taxon>Papilionidae</taxon>
        <taxon>Papilioninae</taxon>
        <taxon>Papilio</taxon>
    </lineage>
</organism>
<dbReference type="Proteomes" id="UP000053240">
    <property type="component" value="Unassembled WGS sequence"/>
</dbReference>
<feature type="region of interest" description="Disordered" evidence="1">
    <location>
        <begin position="63"/>
        <end position="88"/>
    </location>
</feature>
<accession>A0A194QM38</accession>
<evidence type="ECO:0000313" key="2">
    <source>
        <dbReference type="EMBL" id="KPJ06025.1"/>
    </source>
</evidence>
<dbReference type="EMBL" id="KQ461198">
    <property type="protein sequence ID" value="KPJ06025.1"/>
    <property type="molecule type" value="Genomic_DNA"/>
</dbReference>